<dbReference type="STRING" id="688269.Theth_1252"/>
<evidence type="ECO:0000313" key="10">
    <source>
        <dbReference type="EMBL" id="AEH51324.1"/>
    </source>
</evidence>
<dbReference type="HOGENOM" id="CLU_039929_1_1_0"/>
<organism evidence="10 11">
    <name type="scientific">Pseudothermotoga thermarum DSM 5069</name>
    <dbReference type="NCBI Taxonomy" id="688269"/>
    <lineage>
        <taxon>Bacteria</taxon>
        <taxon>Thermotogati</taxon>
        <taxon>Thermotogota</taxon>
        <taxon>Thermotogae</taxon>
        <taxon>Thermotogales</taxon>
        <taxon>Thermotogaceae</taxon>
        <taxon>Pseudothermotoga</taxon>
    </lineage>
</organism>
<dbReference type="InterPro" id="IPR052157">
    <property type="entry name" value="BCAA_transport_permease"/>
</dbReference>
<dbReference type="RefSeq" id="WP_013932543.1">
    <property type="nucleotide sequence ID" value="NC_015707.1"/>
</dbReference>
<keyword evidence="3" id="KW-1003">Cell membrane</keyword>
<gene>
    <name evidence="10" type="ORF">Theth_1252</name>
</gene>
<name>F7YUC5_9THEM</name>
<evidence type="ECO:0000313" key="11">
    <source>
        <dbReference type="Proteomes" id="UP000006804"/>
    </source>
</evidence>
<comment type="subcellular location">
    <subcellularLocation>
        <location evidence="1">Cell membrane</location>
        <topology evidence="1">Multi-pass membrane protein</topology>
    </subcellularLocation>
</comment>
<evidence type="ECO:0000256" key="9">
    <source>
        <dbReference type="SAM" id="Phobius"/>
    </source>
</evidence>
<reference evidence="10 11" key="1">
    <citation type="submission" date="2010-11" db="EMBL/GenBank/DDBJ databases">
        <title>The complete genome of Thermotoga thermarum DSM 5069.</title>
        <authorList>
            <consortium name="US DOE Joint Genome Institute (JGI-PGF)"/>
            <person name="Lucas S."/>
            <person name="Copeland A."/>
            <person name="Lapidus A."/>
            <person name="Bruce D."/>
            <person name="Goodwin L."/>
            <person name="Pitluck S."/>
            <person name="Kyrpides N."/>
            <person name="Mavromatis K."/>
            <person name="Ivanova N."/>
            <person name="Zeytun A."/>
            <person name="Brettin T."/>
            <person name="Detter J.C."/>
            <person name="Tapia R."/>
            <person name="Han C."/>
            <person name="Land M."/>
            <person name="Hauser L."/>
            <person name="Markowitz V."/>
            <person name="Cheng J.-F."/>
            <person name="Hugenholtz P."/>
            <person name="Woyke T."/>
            <person name="Wu D."/>
            <person name="Spring S."/>
            <person name="Schroeder M."/>
            <person name="Brambilla E."/>
            <person name="Klenk H.-P."/>
            <person name="Eisen J.A."/>
        </authorList>
    </citation>
    <scope>NUCLEOTIDE SEQUENCE [LARGE SCALE GENOMIC DNA]</scope>
    <source>
        <strain evidence="10 11">DSM 5069</strain>
    </source>
</reference>
<feature type="transmembrane region" description="Helical" evidence="9">
    <location>
        <begin position="143"/>
        <end position="160"/>
    </location>
</feature>
<keyword evidence="6 9" id="KW-1133">Transmembrane helix</keyword>
<dbReference type="EMBL" id="CP002351">
    <property type="protein sequence ID" value="AEH51324.1"/>
    <property type="molecule type" value="Genomic_DNA"/>
</dbReference>
<dbReference type="CDD" id="cd06582">
    <property type="entry name" value="TM_PBP1_LivH_like"/>
    <property type="match status" value="1"/>
</dbReference>
<sequence precursor="true">MFLNRLILGLSVGSVYSLVALGIVTIYKTTGLMNFAFGNMAMFMTYVAYTFVSLRINPIIALLLVLPISAVFGYAVERFTLRPIRHLSHASMLIVTLGLLMILEGLSTQIWGTQYKGFPELVSGTPIILRGVFGIVVFRRQDILIFSILGLVSLIFYLLLNHTKLGISIKAVSENETAAQIVGINPGKTFSWAWMIGTMLGTVVAILAAPRTYVSPTMMLFYQIQGFTAAVLGGFDSFLGAVVGGLALGVIENLIGGYIGNEFKTSFSLLLIIAILLIRPEGFFGSREIRRV</sequence>
<evidence type="ECO:0000256" key="8">
    <source>
        <dbReference type="ARBA" id="ARBA00037998"/>
    </source>
</evidence>
<evidence type="ECO:0000256" key="7">
    <source>
        <dbReference type="ARBA" id="ARBA00023136"/>
    </source>
</evidence>
<evidence type="ECO:0000256" key="6">
    <source>
        <dbReference type="ARBA" id="ARBA00022989"/>
    </source>
</evidence>
<feature type="transmembrane region" description="Helical" evidence="9">
    <location>
        <begin position="88"/>
        <end position="111"/>
    </location>
</feature>
<dbReference type="Pfam" id="PF02653">
    <property type="entry name" value="BPD_transp_2"/>
    <property type="match status" value="1"/>
</dbReference>
<dbReference type="GO" id="GO:0006865">
    <property type="term" value="P:amino acid transport"/>
    <property type="evidence" value="ECO:0007669"/>
    <property type="project" value="UniProtKB-KW"/>
</dbReference>
<keyword evidence="7 9" id="KW-0472">Membrane</keyword>
<dbReference type="PANTHER" id="PTHR11795:SF445">
    <property type="entry name" value="AMINO ACID ABC TRANSPORTER PERMEASE PROTEIN"/>
    <property type="match status" value="1"/>
</dbReference>
<feature type="transmembrane region" description="Helical" evidence="9">
    <location>
        <begin position="34"/>
        <end position="52"/>
    </location>
</feature>
<dbReference type="PANTHER" id="PTHR11795">
    <property type="entry name" value="BRANCHED-CHAIN AMINO ACID TRANSPORT SYSTEM PERMEASE PROTEIN LIVH"/>
    <property type="match status" value="1"/>
</dbReference>
<dbReference type="GO" id="GO:0005886">
    <property type="term" value="C:plasma membrane"/>
    <property type="evidence" value="ECO:0007669"/>
    <property type="project" value="UniProtKB-SubCell"/>
</dbReference>
<dbReference type="PATRIC" id="fig|688269.3.peg.1289"/>
<keyword evidence="11" id="KW-1185">Reference proteome</keyword>
<keyword evidence="4 9" id="KW-0812">Transmembrane</keyword>
<evidence type="ECO:0000256" key="1">
    <source>
        <dbReference type="ARBA" id="ARBA00004651"/>
    </source>
</evidence>
<feature type="transmembrane region" description="Helical" evidence="9">
    <location>
        <begin position="192"/>
        <end position="214"/>
    </location>
</feature>
<evidence type="ECO:0000256" key="4">
    <source>
        <dbReference type="ARBA" id="ARBA00022692"/>
    </source>
</evidence>
<feature type="transmembrane region" description="Helical" evidence="9">
    <location>
        <begin position="6"/>
        <end position="27"/>
    </location>
</feature>
<protein>
    <submittedName>
        <fullName evidence="10">Amino acid/amide ABC transporter membrane protein 1, HAAT family</fullName>
    </submittedName>
</protein>
<keyword evidence="5" id="KW-0029">Amino-acid transport</keyword>
<accession>F7YUC5</accession>
<feature type="transmembrane region" description="Helical" evidence="9">
    <location>
        <begin position="263"/>
        <end position="280"/>
    </location>
</feature>
<keyword evidence="2" id="KW-0813">Transport</keyword>
<feature type="transmembrane region" description="Helical" evidence="9">
    <location>
        <begin position="58"/>
        <end position="76"/>
    </location>
</feature>
<dbReference type="AlphaFoldDB" id="F7YUC5"/>
<proteinExistence type="inferred from homology"/>
<dbReference type="GO" id="GO:0022857">
    <property type="term" value="F:transmembrane transporter activity"/>
    <property type="evidence" value="ECO:0007669"/>
    <property type="project" value="InterPro"/>
</dbReference>
<dbReference type="InterPro" id="IPR001851">
    <property type="entry name" value="ABC_transp_permease"/>
</dbReference>
<dbReference type="Proteomes" id="UP000006804">
    <property type="component" value="Chromosome"/>
</dbReference>
<dbReference type="OrthoDB" id="9807115at2"/>
<dbReference type="eggNOG" id="COG0559">
    <property type="taxonomic scope" value="Bacteria"/>
</dbReference>
<evidence type="ECO:0000256" key="2">
    <source>
        <dbReference type="ARBA" id="ARBA00022448"/>
    </source>
</evidence>
<feature type="transmembrane region" description="Helical" evidence="9">
    <location>
        <begin position="226"/>
        <end position="251"/>
    </location>
</feature>
<comment type="similarity">
    <text evidence="8">Belongs to the binding-protein-dependent transport system permease family. LivHM subfamily.</text>
</comment>
<feature type="transmembrane region" description="Helical" evidence="9">
    <location>
        <begin position="117"/>
        <end position="138"/>
    </location>
</feature>
<evidence type="ECO:0000256" key="5">
    <source>
        <dbReference type="ARBA" id="ARBA00022970"/>
    </source>
</evidence>
<evidence type="ECO:0000256" key="3">
    <source>
        <dbReference type="ARBA" id="ARBA00022475"/>
    </source>
</evidence>
<dbReference type="KEGG" id="tta:Theth_1252"/>